<dbReference type="AlphaFoldDB" id="A0A7V4TZR6"/>
<evidence type="ECO:0000256" key="3">
    <source>
        <dbReference type="ARBA" id="ARBA00022723"/>
    </source>
</evidence>
<evidence type="ECO:0000313" key="13">
    <source>
        <dbReference type="EMBL" id="HGY54627.1"/>
    </source>
</evidence>
<dbReference type="InterPro" id="IPR050299">
    <property type="entry name" value="YjjX_NTPase"/>
</dbReference>
<comment type="cofactor">
    <cofactor evidence="2">
        <name>Mg(2+)</name>
        <dbReference type="ChEBI" id="CHEBI:18420"/>
    </cofactor>
</comment>
<dbReference type="InterPro" id="IPR029001">
    <property type="entry name" value="ITPase-like_fam"/>
</dbReference>
<dbReference type="EMBL" id="DRQG01000024">
    <property type="protein sequence ID" value="HGY54627.1"/>
    <property type="molecule type" value="Genomic_DNA"/>
</dbReference>
<evidence type="ECO:0000256" key="10">
    <source>
        <dbReference type="ARBA" id="ARBA00048174"/>
    </source>
</evidence>
<comment type="cofactor">
    <cofactor evidence="1">
        <name>Mn(2+)</name>
        <dbReference type="ChEBI" id="CHEBI:29035"/>
    </cofactor>
</comment>
<dbReference type="Proteomes" id="UP000885779">
    <property type="component" value="Unassembled WGS sequence"/>
</dbReference>
<dbReference type="GO" id="GO:0046872">
    <property type="term" value="F:metal ion binding"/>
    <property type="evidence" value="ECO:0007669"/>
    <property type="project" value="UniProtKB-KW"/>
</dbReference>
<sequence length="187" mass="20619">MMRIGIGSTNKTKVAACEQAVAALLEAFPEKHIDKAVFEAIPSQTGISEMPLSQQEMMKGALQRALFVYKNLNDVSFAIGLEGGVFVQTIEGSVPAAYLQNWVYVFDGKRGFYGSSPALALPDSIRKALYEEGRELAEVMDTLSGRNDVRSKNGAFGTLTHDLITRTDSFKWAVISAMTPFFNKKYY</sequence>
<dbReference type="PANTHER" id="PTHR34699">
    <property type="match status" value="1"/>
</dbReference>
<evidence type="ECO:0000256" key="9">
    <source>
        <dbReference type="ARBA" id="ARBA00038901"/>
    </source>
</evidence>
<dbReference type="PANTHER" id="PTHR34699:SF2">
    <property type="entry name" value="NON-CANONICAL PURINE NTP PHOSPHATASE_PRRC1 DOMAIN-CONTAINING PROTEIN"/>
    <property type="match status" value="1"/>
</dbReference>
<dbReference type="Pfam" id="PF01931">
    <property type="entry name" value="NTPase_I-T"/>
    <property type="match status" value="1"/>
</dbReference>
<name>A0A7V4TZR6_CALAY</name>
<dbReference type="GO" id="GO:0103023">
    <property type="term" value="F:ITPase activity"/>
    <property type="evidence" value="ECO:0007669"/>
    <property type="project" value="UniProtKB-EC"/>
</dbReference>
<feature type="domain" description="Non-canonical purine NTP phosphatase/PRRC1" evidence="12">
    <location>
        <begin position="7"/>
        <end position="182"/>
    </location>
</feature>
<evidence type="ECO:0000256" key="8">
    <source>
        <dbReference type="ARBA" id="ARBA00023211"/>
    </source>
</evidence>
<organism evidence="13">
    <name type="scientific">Caldithrix abyssi</name>
    <dbReference type="NCBI Taxonomy" id="187145"/>
    <lineage>
        <taxon>Bacteria</taxon>
        <taxon>Pseudomonadati</taxon>
        <taxon>Calditrichota</taxon>
        <taxon>Calditrichia</taxon>
        <taxon>Calditrichales</taxon>
        <taxon>Calditrichaceae</taxon>
        <taxon>Caldithrix</taxon>
    </lineage>
</organism>
<dbReference type="InterPro" id="IPR026533">
    <property type="entry name" value="NTPase/PRRC1"/>
</dbReference>
<reference evidence="13" key="1">
    <citation type="journal article" date="2020" name="mSystems">
        <title>Genome- and Community-Level Interaction Insights into Carbon Utilization and Element Cycling Functions of Hydrothermarchaeota in Hydrothermal Sediment.</title>
        <authorList>
            <person name="Zhou Z."/>
            <person name="Liu Y."/>
            <person name="Xu W."/>
            <person name="Pan J."/>
            <person name="Luo Z.H."/>
            <person name="Li M."/>
        </authorList>
    </citation>
    <scope>NUCLEOTIDE SEQUENCE [LARGE SCALE GENOMIC DNA]</scope>
    <source>
        <strain evidence="13">HyVt-577</strain>
    </source>
</reference>
<evidence type="ECO:0000256" key="7">
    <source>
        <dbReference type="ARBA" id="ARBA00023080"/>
    </source>
</evidence>
<evidence type="ECO:0000256" key="11">
    <source>
        <dbReference type="ARBA" id="ARBA00048781"/>
    </source>
</evidence>
<comment type="catalytic activity">
    <reaction evidence="11">
        <text>XTP + H2O = XDP + phosphate + H(+)</text>
        <dbReference type="Rhea" id="RHEA:28406"/>
        <dbReference type="ChEBI" id="CHEBI:15377"/>
        <dbReference type="ChEBI" id="CHEBI:15378"/>
        <dbReference type="ChEBI" id="CHEBI:43474"/>
        <dbReference type="ChEBI" id="CHEBI:59884"/>
        <dbReference type="ChEBI" id="CHEBI:61314"/>
        <dbReference type="EC" id="3.6.1.73"/>
    </reaction>
</comment>
<keyword evidence="8" id="KW-0464">Manganese</keyword>
<gene>
    <name evidence="13" type="ORF">ENK44_02895</name>
</gene>
<dbReference type="Gene3D" id="3.90.950.10">
    <property type="match status" value="1"/>
</dbReference>
<evidence type="ECO:0000256" key="2">
    <source>
        <dbReference type="ARBA" id="ARBA00001946"/>
    </source>
</evidence>
<keyword evidence="7" id="KW-0546">Nucleotide metabolism</keyword>
<keyword evidence="3" id="KW-0479">Metal-binding</keyword>
<evidence type="ECO:0000256" key="5">
    <source>
        <dbReference type="ARBA" id="ARBA00022801"/>
    </source>
</evidence>
<keyword evidence="4" id="KW-0547">Nucleotide-binding</keyword>
<keyword evidence="5" id="KW-0378">Hydrolase</keyword>
<accession>A0A7V4TZR6</accession>
<dbReference type="EC" id="3.6.1.73" evidence="9"/>
<evidence type="ECO:0000256" key="4">
    <source>
        <dbReference type="ARBA" id="ARBA00022741"/>
    </source>
</evidence>
<dbReference type="GO" id="GO:0000166">
    <property type="term" value="F:nucleotide binding"/>
    <property type="evidence" value="ECO:0007669"/>
    <property type="project" value="UniProtKB-KW"/>
</dbReference>
<dbReference type="GO" id="GO:0006772">
    <property type="term" value="P:thiamine metabolic process"/>
    <property type="evidence" value="ECO:0007669"/>
    <property type="project" value="TreeGrafter"/>
</dbReference>
<comment type="caution">
    <text evidence="13">The sequence shown here is derived from an EMBL/GenBank/DDBJ whole genome shotgun (WGS) entry which is preliminary data.</text>
</comment>
<dbReference type="SUPFAM" id="SSF52972">
    <property type="entry name" value="ITPase-like"/>
    <property type="match status" value="1"/>
</dbReference>
<evidence type="ECO:0000256" key="6">
    <source>
        <dbReference type="ARBA" id="ARBA00022842"/>
    </source>
</evidence>
<evidence type="ECO:0000259" key="12">
    <source>
        <dbReference type="Pfam" id="PF01931"/>
    </source>
</evidence>
<proteinExistence type="predicted"/>
<dbReference type="GO" id="GO:0009117">
    <property type="term" value="P:nucleotide metabolic process"/>
    <property type="evidence" value="ECO:0007669"/>
    <property type="project" value="UniProtKB-KW"/>
</dbReference>
<comment type="catalytic activity">
    <reaction evidence="10">
        <text>ITP + H2O = IDP + phosphate + H(+)</text>
        <dbReference type="Rhea" id="RHEA:28330"/>
        <dbReference type="ChEBI" id="CHEBI:15377"/>
        <dbReference type="ChEBI" id="CHEBI:15378"/>
        <dbReference type="ChEBI" id="CHEBI:43474"/>
        <dbReference type="ChEBI" id="CHEBI:58280"/>
        <dbReference type="ChEBI" id="CHEBI:61402"/>
        <dbReference type="EC" id="3.6.1.73"/>
    </reaction>
</comment>
<evidence type="ECO:0000256" key="1">
    <source>
        <dbReference type="ARBA" id="ARBA00001936"/>
    </source>
</evidence>
<keyword evidence="6" id="KW-0460">Magnesium</keyword>
<protein>
    <recommendedName>
        <fullName evidence="9">inosine/xanthosine triphosphatase</fullName>
        <ecNumber evidence="9">3.6.1.73</ecNumber>
    </recommendedName>
</protein>